<dbReference type="InterPro" id="IPR036691">
    <property type="entry name" value="Endo/exonu/phosph_ase_sf"/>
</dbReference>
<feature type="region of interest" description="Disordered" evidence="1">
    <location>
        <begin position="385"/>
        <end position="431"/>
    </location>
</feature>
<feature type="compositionally biased region" description="Polar residues" evidence="1">
    <location>
        <begin position="231"/>
        <end position="248"/>
    </location>
</feature>
<dbReference type="Pfam" id="PF00078">
    <property type="entry name" value="RVT_1"/>
    <property type="match status" value="1"/>
</dbReference>
<dbReference type="InterPro" id="IPR025558">
    <property type="entry name" value="DUF4283"/>
</dbReference>
<feature type="compositionally biased region" description="Low complexity" evidence="1">
    <location>
        <begin position="963"/>
        <end position="974"/>
    </location>
</feature>
<dbReference type="Proteomes" id="UP000826656">
    <property type="component" value="Unassembled WGS sequence"/>
</dbReference>
<dbReference type="Pfam" id="PF14111">
    <property type="entry name" value="DUF4283"/>
    <property type="match status" value="1"/>
</dbReference>
<dbReference type="SUPFAM" id="SSF53098">
    <property type="entry name" value="Ribonuclease H-like"/>
    <property type="match status" value="1"/>
</dbReference>
<feature type="region of interest" description="Disordered" evidence="1">
    <location>
        <begin position="738"/>
        <end position="898"/>
    </location>
</feature>
<feature type="compositionally biased region" description="Basic and acidic residues" evidence="1">
    <location>
        <begin position="756"/>
        <end position="770"/>
    </location>
</feature>
<dbReference type="PANTHER" id="PTHR46890">
    <property type="entry name" value="NON-LTR RETROLELEMENT REVERSE TRANSCRIPTASE-LIKE PROTEIN-RELATED"/>
    <property type="match status" value="1"/>
</dbReference>
<feature type="compositionally biased region" description="Polar residues" evidence="1">
    <location>
        <begin position="809"/>
        <end position="844"/>
    </location>
</feature>
<reference evidence="4 5" key="1">
    <citation type="journal article" date="2021" name="bioRxiv">
        <title>Chromosome-scale and haplotype-resolved genome assembly of a tetraploid potato cultivar.</title>
        <authorList>
            <person name="Sun H."/>
            <person name="Jiao W.-B."/>
            <person name="Krause K."/>
            <person name="Campoy J.A."/>
            <person name="Goel M."/>
            <person name="Folz-Donahue K."/>
            <person name="Kukat C."/>
            <person name="Huettel B."/>
            <person name="Schneeberger K."/>
        </authorList>
    </citation>
    <scope>NUCLEOTIDE SEQUENCE [LARGE SCALE GENOMIC DNA]</scope>
    <source>
        <strain evidence="4">SolTubOtavaFocal</strain>
        <tissue evidence="4">Leaves</tissue>
    </source>
</reference>
<dbReference type="Gene3D" id="3.60.10.10">
    <property type="entry name" value="Endonuclease/exonuclease/phosphatase"/>
    <property type="match status" value="1"/>
</dbReference>
<feature type="compositionally biased region" description="Basic and acidic residues" evidence="1">
    <location>
        <begin position="12"/>
        <end position="29"/>
    </location>
</feature>
<proteinExistence type="predicted"/>
<feature type="region of interest" description="Disordered" evidence="1">
    <location>
        <begin position="341"/>
        <end position="361"/>
    </location>
</feature>
<sequence length="2556" mass="292616">MARAPPVSLCRPPDHSHLRRSEETNKTHQEASSNSSYNSTKSRNTEAMNIAISERELEGIQKIISPDRDKQIQRKLFIGNDSPNQGLQHTQKSHDSIEPIVRSGEANSGEIVANSPELRLQIRPTSHSFHGELTTGVCSQGEEVRPIPSSSEMAGQITGDMNSGKHTVEDDDGATGGNCSLDEEVHLTNIPTNLVQQHSQNKIPTNSLKSTTNSRSEPDEHSCRLEEQQEEIFSQDQTGPNDQKQDHNTLGNQQMEMEVPQAATRGSQGQNEHLDRTNCSINLDVNDVENSSHFSFGVKPVDIIPSNEGQSEPGMNPTFNNAFSHGFLQEHQQAKIVPLSKKPNAESTQAGKSSNSNSGKIIINLSCSDDHVIDSENGQKSIMRDEQEKGKENNDSQQQDNGHHNRMRGKNLTQPTEHGRNTAPSNYHRDFPKLSSNFVRQINSDQQNQQTQQSDQSKEPNTSNENQKTKQGPNIEPAPYTVVQTLAARLRQIHATQTIPIELVPPKHTTKQGQPAVIYDMNDFMNKLAVDCKYTLIGKFSTIMPKIELIRKSFTLQTQLNGRVNIAHYNARHVFIDLENELDYNTVWTQQRMTIEGKLMRIQAWTPNFKPEEETPIVPIWVLLPGLPWHCFKKEFISPLLESVGKVLYLDTASIKRTRASMAKVKVQVDLTKDRPRHVWIGLDEEDLTIGRWQSIEYENIPPYCAYCKHQGHMIGDCNFKIRDEDLKRRKELGAEMKNISNSEQGQQGNAHRQVRPRDQEEQQHQHINEGHNQSPPEQQKEEEWQVSRRRNNKSQEEKTQKTVWRPTSPKNKVSRDQPQPTVQQKGISNTSNHNLFSNLNMQEKQSHDTQRHNNNERKTTHESQSKSKSDHNQKDQTMQTRNQANNKSTGIDSMLPIPTNPNILISNVTAEVEGGMDGGSQENLTNLQEKGSKGGNLTHVMHEDTHLDQSHDLRTPATTAVQLQQQEQQHVHLGAGKLTSTENNKEKQQVRAGSADKQNKGAMAKDMGAKASTSNQGNTPKSKNKPSKKKREAAKKRQSIQQGNVQQGEQQKEGEVCKKFIMVDEQLGMDITPLQTHYMNPPINVPPDDKSAKCQLNTGPIIDEYAVDISEDEPDVDNQSLKDPDEDDETSELLIRAFSPHPDMDLAEEIQQVANSQGLSPRGLHHERFRFHAQDVNIVTAGRPNTRLKMLKKMHQLSIIAIMEPFSENAHIQSVKNQLAMEHSVSNCNGKIWLFWNMDIDCVLLEDDEQQITCEFSHNELQNHFTTTFVYAKCKDHLRRPLWDRMLHHSANIDKPWCSVGDYNVITSIEEKLGGVPYNMKKSLEFIAVIEACGLIDLGFSGQKFTWSNNRGIHQRVWKRLDRALVTDAWLEKMPQTTITHLPSVGSDHCPLLMEMNAREDDHIKYFKFLNCWTDQPNFLDTVKACWDMNVEGNNMWKFHEKMKRLSNTLSNWSRKEFGDIFATVREYEEKVKTMEEQLIQEPSELNRSMLHELNAKYIRFLKIEDSILKQKTQLQWFKEGDCNTKYFHSLIRGRRRRLFIHKIIREDGEWIQGDEVIAEAACDHFQKIFTGDSKVINEGVMDCIPQMVTQEQNDRLTALPNLEELKEVVFSMNPNSAAGPDGMNGYFFQKCWHIIKHDLLGVTHAFFCGQMIPKYFSHSCIVLLPKVKNPTKLSEFRPISLSNFTSKIISKLVSSRLSPILPSLVSLNQSGFVKGRSISENIMLAQEIIHQIKKPNIGSNVIIKLDMAKAYDRVSWSYICLVLRKMGFDEVLIDMVWRIMANNWYSIIVNGKRHGFFQSTRGLKQGDPLSPALFILGAEVLSRSLNRLHNNPEYHGFFMEPRGPQVNHLSFADDIILFTSGRQKTLKLIMQTLQSYEQSSGQLVNIEKSHFMVHSCAFNNTKDRIKRITGFRQKEGPITYLGCPLFVGRPRIIYFSDLVNKVLCRITGWQTKLLSYGGRAILVKHVLHSLPIHLLASVTPPVTVLRQIQSITADFFWGWRNERKKYHWSSWKNLSFPYDEGGVGMRNLKDVCLAFQYKQWWIFRSKQTLWGDFLKAKYCQRSNPISKKWDTWESLTWKHLMHNKLQVEKHIQWKLNSGNCSFWWDNWLGIGPLAQYSTDSNRFNNTTVADFRLGGQWNWSKLLQQAPNSQLTSILSTEFPTQQDLPDSAIWKPSMDGNFSCSSAWNEIREKRTKTKFNSFIWHKCIPFKISFLLWRILRGKLPTNEKLTSFGIEPASCFCCCNRSGLDTIEHIFNTGQFATYVWRSFAEAAGIITDHSSLTHLIIQWWSAKYNNEAHKLLLQATPLFICWNLWKNRCASKYGGKSSNTSRVKYAIYKDNYKLMNTNFPQIKWPSNWKDLFQLGENCIHDIKVTLVKWIKPPAHWIKINTDGSALSNPGRIGAGGILRDQMGAMLLAFATPLGEGTNNQAEIGAAIFGMTWAIQLGYKNVFLEVDSQQLVDWIMQRAKPPWSISIQLQQLQELIRQTHNFRCKHTFREANFVADSLSKQSHKLTCPQIYCNIQQLPKETRAYYQLDMIEMASFRRRKIKSIKEPP</sequence>
<feature type="region of interest" description="Disordered" evidence="1">
    <location>
        <begin position="444"/>
        <end position="477"/>
    </location>
</feature>
<dbReference type="Pfam" id="PF13966">
    <property type="entry name" value="zf-RVT"/>
    <property type="match status" value="1"/>
</dbReference>
<feature type="compositionally biased region" description="Basic and acidic residues" evidence="1">
    <location>
        <begin position="385"/>
        <end position="394"/>
    </location>
</feature>
<dbReference type="PROSITE" id="PS50878">
    <property type="entry name" value="RT_POL"/>
    <property type="match status" value="1"/>
</dbReference>
<dbReference type="InterPro" id="IPR012337">
    <property type="entry name" value="RNaseH-like_sf"/>
</dbReference>
<feature type="compositionally biased region" description="Basic and acidic residues" evidence="1">
    <location>
        <begin position="845"/>
        <end position="875"/>
    </location>
</feature>
<feature type="region of interest" description="Disordered" evidence="1">
    <location>
        <begin position="142"/>
        <end position="181"/>
    </location>
</feature>
<feature type="compositionally biased region" description="Low complexity" evidence="1">
    <location>
        <begin position="1001"/>
        <end position="1012"/>
    </location>
</feature>
<dbReference type="SUPFAM" id="SSF56219">
    <property type="entry name" value="DNase I-like"/>
    <property type="match status" value="1"/>
</dbReference>
<dbReference type="InterPro" id="IPR002156">
    <property type="entry name" value="RNaseH_domain"/>
</dbReference>
<feature type="region of interest" description="Disordered" evidence="1">
    <location>
        <begin position="195"/>
        <end position="248"/>
    </location>
</feature>
<dbReference type="EMBL" id="JAIVGD010000005">
    <property type="protein sequence ID" value="KAH0775279.1"/>
    <property type="molecule type" value="Genomic_DNA"/>
</dbReference>
<dbReference type="InterPro" id="IPR000477">
    <property type="entry name" value="RT_dom"/>
</dbReference>
<dbReference type="InterPro" id="IPR044730">
    <property type="entry name" value="RNase_H-like_dom_plant"/>
</dbReference>
<dbReference type="PANTHER" id="PTHR46890:SF28">
    <property type="entry name" value="REVERSE TRANSCRIPTASE DOMAIN-CONTAINING PROTEIN"/>
    <property type="match status" value="1"/>
</dbReference>
<dbReference type="Pfam" id="PF13456">
    <property type="entry name" value="RVT_3"/>
    <property type="match status" value="1"/>
</dbReference>
<evidence type="ECO:0000313" key="4">
    <source>
        <dbReference type="EMBL" id="KAH0775279.1"/>
    </source>
</evidence>
<feature type="compositionally biased region" description="Polar residues" evidence="1">
    <location>
        <begin position="148"/>
        <end position="165"/>
    </location>
</feature>
<dbReference type="InterPro" id="IPR036397">
    <property type="entry name" value="RNaseH_sf"/>
</dbReference>
<feature type="region of interest" description="Disordered" evidence="1">
    <location>
        <begin position="1108"/>
        <end position="1129"/>
    </location>
</feature>
<feature type="region of interest" description="Disordered" evidence="1">
    <location>
        <begin position="1"/>
        <end position="49"/>
    </location>
</feature>
<dbReference type="InterPro" id="IPR052343">
    <property type="entry name" value="Retrotransposon-Effector_Assoc"/>
</dbReference>
<feature type="compositionally biased region" description="Acidic residues" evidence="1">
    <location>
        <begin position="1108"/>
        <end position="1117"/>
    </location>
</feature>
<evidence type="ECO:0000256" key="1">
    <source>
        <dbReference type="SAM" id="MobiDB-lite"/>
    </source>
</evidence>
<feature type="compositionally biased region" description="Basic residues" evidence="1">
    <location>
        <begin position="1023"/>
        <end position="1039"/>
    </location>
</feature>
<comment type="caution">
    <text evidence="4">The sequence shown here is derived from an EMBL/GenBank/DDBJ whole genome shotgun (WGS) entry which is preliminary data.</text>
</comment>
<keyword evidence="5" id="KW-1185">Reference proteome</keyword>
<dbReference type="CDD" id="cd01650">
    <property type="entry name" value="RT_nLTR_like"/>
    <property type="match status" value="1"/>
</dbReference>
<dbReference type="Gene3D" id="3.30.420.10">
    <property type="entry name" value="Ribonuclease H-like superfamily/Ribonuclease H"/>
    <property type="match status" value="1"/>
</dbReference>
<dbReference type="CDD" id="cd06222">
    <property type="entry name" value="RNase_H_like"/>
    <property type="match status" value="1"/>
</dbReference>
<evidence type="ECO:0000259" key="2">
    <source>
        <dbReference type="PROSITE" id="PS50878"/>
    </source>
</evidence>
<feature type="compositionally biased region" description="Low complexity" evidence="1">
    <location>
        <begin position="444"/>
        <end position="455"/>
    </location>
</feature>
<evidence type="ECO:0000313" key="5">
    <source>
        <dbReference type="Proteomes" id="UP000826656"/>
    </source>
</evidence>
<feature type="compositionally biased region" description="Basic and acidic residues" evidence="1">
    <location>
        <begin position="216"/>
        <end position="227"/>
    </location>
</feature>
<dbReference type="InterPro" id="IPR026960">
    <property type="entry name" value="RVT-Znf"/>
</dbReference>
<feature type="compositionally biased region" description="Polar residues" evidence="1">
    <location>
        <begin position="195"/>
        <end position="215"/>
    </location>
</feature>
<feature type="compositionally biased region" description="Polar residues" evidence="1">
    <location>
        <begin position="876"/>
        <end position="892"/>
    </location>
</feature>
<feature type="domain" description="Reverse transcriptase" evidence="2">
    <location>
        <begin position="1647"/>
        <end position="1927"/>
    </location>
</feature>
<feature type="compositionally biased region" description="Low complexity" evidence="1">
    <location>
        <begin position="351"/>
        <end position="361"/>
    </location>
</feature>
<gene>
    <name evidence="4" type="ORF">KY290_012416</name>
</gene>
<evidence type="ECO:0008006" key="6">
    <source>
        <dbReference type="Google" id="ProtNLM"/>
    </source>
</evidence>
<accession>A0ABQ7W3G2</accession>
<name>A0ABQ7W3G2_SOLTU</name>
<feature type="compositionally biased region" description="Polar residues" evidence="1">
    <location>
        <begin position="739"/>
        <end position="751"/>
    </location>
</feature>
<feature type="domain" description="RNase H type-1" evidence="3">
    <location>
        <begin position="2383"/>
        <end position="2513"/>
    </location>
</feature>
<feature type="compositionally biased region" description="Polar residues" evidence="1">
    <location>
        <begin position="459"/>
        <end position="472"/>
    </location>
</feature>
<feature type="compositionally biased region" description="Low complexity" evidence="1">
    <location>
        <begin position="32"/>
        <end position="42"/>
    </location>
</feature>
<protein>
    <recommendedName>
        <fullName evidence="6">Reverse transcriptase domain-containing protein</fullName>
    </recommendedName>
</protein>
<evidence type="ECO:0000259" key="3">
    <source>
        <dbReference type="PROSITE" id="PS50879"/>
    </source>
</evidence>
<feature type="region of interest" description="Disordered" evidence="1">
    <location>
        <begin position="963"/>
        <end position="1054"/>
    </location>
</feature>
<organism evidence="4 5">
    <name type="scientific">Solanum tuberosum</name>
    <name type="common">Potato</name>
    <dbReference type="NCBI Taxonomy" id="4113"/>
    <lineage>
        <taxon>Eukaryota</taxon>
        <taxon>Viridiplantae</taxon>
        <taxon>Streptophyta</taxon>
        <taxon>Embryophyta</taxon>
        <taxon>Tracheophyta</taxon>
        <taxon>Spermatophyta</taxon>
        <taxon>Magnoliopsida</taxon>
        <taxon>eudicotyledons</taxon>
        <taxon>Gunneridae</taxon>
        <taxon>Pentapetalae</taxon>
        <taxon>asterids</taxon>
        <taxon>lamiids</taxon>
        <taxon>Solanales</taxon>
        <taxon>Solanaceae</taxon>
        <taxon>Solanoideae</taxon>
        <taxon>Solaneae</taxon>
        <taxon>Solanum</taxon>
    </lineage>
</organism>
<dbReference type="PROSITE" id="PS50879">
    <property type="entry name" value="RNASE_H_1"/>
    <property type="match status" value="1"/>
</dbReference>